<proteinExistence type="predicted"/>
<organism evidence="1">
    <name type="scientific">marine sediment metagenome</name>
    <dbReference type="NCBI Taxonomy" id="412755"/>
    <lineage>
        <taxon>unclassified sequences</taxon>
        <taxon>metagenomes</taxon>
        <taxon>ecological metagenomes</taxon>
    </lineage>
</organism>
<comment type="caution">
    <text evidence="1">The sequence shown here is derived from an EMBL/GenBank/DDBJ whole genome shotgun (WGS) entry which is preliminary data.</text>
</comment>
<sequence length="62" mass="6831">EEFSVDQRKQVAVLRFSREDVQPILEVGDIDLTITGRLTDGTVFEGTDVIKVLNKAGPKSAK</sequence>
<feature type="non-terminal residue" evidence="1">
    <location>
        <position position="1"/>
    </location>
</feature>
<gene>
    <name evidence="1" type="ORF">S01H4_42568</name>
</gene>
<reference evidence="1" key="1">
    <citation type="journal article" date="2014" name="Front. Microbiol.">
        <title>High frequency of phylogenetically diverse reductive dehalogenase-homologous genes in deep subseafloor sedimentary metagenomes.</title>
        <authorList>
            <person name="Kawai M."/>
            <person name="Futagami T."/>
            <person name="Toyoda A."/>
            <person name="Takaki Y."/>
            <person name="Nishi S."/>
            <person name="Hori S."/>
            <person name="Arai W."/>
            <person name="Tsubouchi T."/>
            <person name="Morono Y."/>
            <person name="Uchiyama I."/>
            <person name="Ito T."/>
            <person name="Fujiyama A."/>
            <person name="Inagaki F."/>
            <person name="Takami H."/>
        </authorList>
    </citation>
    <scope>NUCLEOTIDE SEQUENCE</scope>
    <source>
        <strain evidence="1">Expedition CK06-06</strain>
    </source>
</reference>
<dbReference type="EMBL" id="BART01023390">
    <property type="protein sequence ID" value="GAG92059.1"/>
    <property type="molecule type" value="Genomic_DNA"/>
</dbReference>
<protein>
    <submittedName>
        <fullName evidence="1">Uncharacterized protein</fullName>
    </submittedName>
</protein>
<name>X1B8I6_9ZZZZ</name>
<dbReference type="AlphaFoldDB" id="X1B8I6"/>
<evidence type="ECO:0000313" key="1">
    <source>
        <dbReference type="EMBL" id="GAG92059.1"/>
    </source>
</evidence>
<accession>X1B8I6</accession>